<keyword evidence="7" id="KW-0963">Cytoplasm</keyword>
<comment type="caution">
    <text evidence="20">The sequence shown here is derived from an EMBL/GenBank/DDBJ whole genome shotgun (WGS) entry which is preliminary data.</text>
</comment>
<dbReference type="EMBL" id="JADWYR010000002">
    <property type="protein sequence ID" value="MBG9377179.1"/>
    <property type="molecule type" value="Genomic_DNA"/>
</dbReference>
<comment type="subcellular location">
    <subcellularLocation>
        <location evidence="3">Cytoplasm</location>
    </subcellularLocation>
</comment>
<dbReference type="PROSITE" id="PS50109">
    <property type="entry name" value="HIS_KIN"/>
    <property type="match status" value="1"/>
</dbReference>
<dbReference type="InterPro" id="IPR004358">
    <property type="entry name" value="Sig_transdc_His_kin-like_C"/>
</dbReference>
<feature type="domain" description="Histidine kinase" evidence="19">
    <location>
        <begin position="127"/>
        <end position="217"/>
    </location>
</feature>
<evidence type="ECO:0000256" key="15">
    <source>
        <dbReference type="ARBA" id="ARBA00023012"/>
    </source>
</evidence>
<evidence type="ECO:0000259" key="19">
    <source>
        <dbReference type="PROSITE" id="PS50109"/>
    </source>
</evidence>
<dbReference type="PANTHER" id="PTHR24421:SF10">
    <property type="entry name" value="NITRATE_NITRITE SENSOR PROTEIN NARQ"/>
    <property type="match status" value="1"/>
</dbReference>
<reference evidence="20" key="1">
    <citation type="submission" date="2020-11" db="EMBL/GenBank/DDBJ databases">
        <title>Bacterial whole genome sequence for Panacibacter sp. DH6.</title>
        <authorList>
            <person name="Le V."/>
            <person name="Ko S."/>
            <person name="Ahn C.-Y."/>
            <person name="Oh H.-M."/>
        </authorList>
    </citation>
    <scope>NUCLEOTIDE SEQUENCE</scope>
    <source>
        <strain evidence="20">DH6</strain>
    </source>
</reference>
<evidence type="ECO:0000256" key="8">
    <source>
        <dbReference type="ARBA" id="ARBA00022553"/>
    </source>
</evidence>
<protein>
    <recommendedName>
        <fullName evidence="5">Oxygen sensor histidine kinase NreB</fullName>
        <ecNumber evidence="4">2.7.13.3</ecNumber>
    </recommendedName>
    <alternativeName>
        <fullName evidence="18">Nitrogen regulation protein B</fullName>
    </alternativeName>
</protein>
<dbReference type="EC" id="2.7.13.3" evidence="4"/>
<dbReference type="PRINTS" id="PR00344">
    <property type="entry name" value="BCTRLSENSOR"/>
</dbReference>
<evidence type="ECO:0000256" key="12">
    <source>
        <dbReference type="ARBA" id="ARBA00022777"/>
    </source>
</evidence>
<evidence type="ECO:0000256" key="3">
    <source>
        <dbReference type="ARBA" id="ARBA00004496"/>
    </source>
</evidence>
<dbReference type="InterPro" id="IPR005467">
    <property type="entry name" value="His_kinase_dom"/>
</dbReference>
<organism evidence="20 21">
    <name type="scientific">Panacibacter microcysteis</name>
    <dbReference type="NCBI Taxonomy" id="2793269"/>
    <lineage>
        <taxon>Bacteria</taxon>
        <taxon>Pseudomonadati</taxon>
        <taxon>Bacteroidota</taxon>
        <taxon>Chitinophagia</taxon>
        <taxon>Chitinophagales</taxon>
        <taxon>Chitinophagaceae</taxon>
        <taxon>Panacibacter</taxon>
    </lineage>
</organism>
<dbReference type="AlphaFoldDB" id="A0A931E8N1"/>
<evidence type="ECO:0000256" key="5">
    <source>
        <dbReference type="ARBA" id="ARBA00017322"/>
    </source>
</evidence>
<evidence type="ECO:0000256" key="7">
    <source>
        <dbReference type="ARBA" id="ARBA00022490"/>
    </source>
</evidence>
<evidence type="ECO:0000256" key="4">
    <source>
        <dbReference type="ARBA" id="ARBA00012438"/>
    </source>
</evidence>
<dbReference type="Pfam" id="PF02518">
    <property type="entry name" value="HATPase_c"/>
    <property type="match status" value="1"/>
</dbReference>
<dbReference type="GO" id="GO:0000155">
    <property type="term" value="F:phosphorelay sensor kinase activity"/>
    <property type="evidence" value="ECO:0007669"/>
    <property type="project" value="InterPro"/>
</dbReference>
<comment type="catalytic activity">
    <reaction evidence="1">
        <text>ATP + protein L-histidine = ADP + protein N-phospho-L-histidine.</text>
        <dbReference type="EC" id="2.7.13.3"/>
    </reaction>
</comment>
<dbReference type="GO" id="GO:0005524">
    <property type="term" value="F:ATP binding"/>
    <property type="evidence" value="ECO:0007669"/>
    <property type="project" value="UniProtKB-KW"/>
</dbReference>
<evidence type="ECO:0000256" key="18">
    <source>
        <dbReference type="ARBA" id="ARBA00030800"/>
    </source>
</evidence>
<evidence type="ECO:0000256" key="16">
    <source>
        <dbReference type="ARBA" id="ARBA00023014"/>
    </source>
</evidence>
<dbReference type="InterPro" id="IPR050482">
    <property type="entry name" value="Sensor_HK_TwoCompSys"/>
</dbReference>
<dbReference type="Gene3D" id="1.20.5.1930">
    <property type="match status" value="1"/>
</dbReference>
<evidence type="ECO:0000256" key="6">
    <source>
        <dbReference type="ARBA" id="ARBA00022485"/>
    </source>
</evidence>
<keyword evidence="14" id="KW-0408">Iron</keyword>
<evidence type="ECO:0000256" key="10">
    <source>
        <dbReference type="ARBA" id="ARBA00022723"/>
    </source>
</evidence>
<dbReference type="GO" id="GO:0046983">
    <property type="term" value="F:protein dimerization activity"/>
    <property type="evidence" value="ECO:0007669"/>
    <property type="project" value="InterPro"/>
</dbReference>
<dbReference type="Gene3D" id="3.30.565.10">
    <property type="entry name" value="Histidine kinase-like ATPase, C-terminal domain"/>
    <property type="match status" value="1"/>
</dbReference>
<dbReference type="InterPro" id="IPR003594">
    <property type="entry name" value="HATPase_dom"/>
</dbReference>
<comment type="cofactor">
    <cofactor evidence="2">
        <name>[4Fe-4S] cluster</name>
        <dbReference type="ChEBI" id="CHEBI:49883"/>
    </cofactor>
</comment>
<dbReference type="GO" id="GO:0051539">
    <property type="term" value="F:4 iron, 4 sulfur cluster binding"/>
    <property type="evidence" value="ECO:0007669"/>
    <property type="project" value="UniProtKB-KW"/>
</dbReference>
<dbReference type="Pfam" id="PF07730">
    <property type="entry name" value="HisKA_3"/>
    <property type="match status" value="1"/>
</dbReference>
<evidence type="ECO:0000256" key="11">
    <source>
        <dbReference type="ARBA" id="ARBA00022741"/>
    </source>
</evidence>
<name>A0A931E8N1_9BACT</name>
<gene>
    <name evidence="20" type="ORF">I5907_13125</name>
</gene>
<evidence type="ECO:0000256" key="1">
    <source>
        <dbReference type="ARBA" id="ARBA00000085"/>
    </source>
</evidence>
<proteinExistence type="predicted"/>
<dbReference type="PANTHER" id="PTHR24421">
    <property type="entry name" value="NITRATE/NITRITE SENSOR PROTEIN NARX-RELATED"/>
    <property type="match status" value="1"/>
</dbReference>
<evidence type="ECO:0000313" key="21">
    <source>
        <dbReference type="Proteomes" id="UP000628448"/>
    </source>
</evidence>
<sequence length="230" mass="25575">MQKLYAEQLLQSQLEIQEQTLQHISKELHDNLGQVASLIKINLYTIGLDEKDKAAQKLDDTRELTKQLITDLKALSVSLGADRIAQTGLAKALETEIDRLNKTGQFKATFEQQGILPNVHNDTAIILYRMAQEVLNNMVKHSNAQHITFKLSFIDNLIILAISDDGNGFDIDEQMKNGNGAGLHNLQKRATLINATLTMQSIIGQGTQVTIELPYSYDPNYNTKTETGPG</sequence>
<keyword evidence="9" id="KW-0808">Transferase</keyword>
<keyword evidence="13" id="KW-0067">ATP-binding</keyword>
<dbReference type="SMART" id="SM00387">
    <property type="entry name" value="HATPase_c"/>
    <property type="match status" value="1"/>
</dbReference>
<keyword evidence="8" id="KW-0597">Phosphoprotein</keyword>
<evidence type="ECO:0000256" key="9">
    <source>
        <dbReference type="ARBA" id="ARBA00022679"/>
    </source>
</evidence>
<evidence type="ECO:0000256" key="14">
    <source>
        <dbReference type="ARBA" id="ARBA00023004"/>
    </source>
</evidence>
<evidence type="ECO:0000256" key="17">
    <source>
        <dbReference type="ARBA" id="ARBA00024827"/>
    </source>
</evidence>
<dbReference type="Proteomes" id="UP000628448">
    <property type="component" value="Unassembled WGS sequence"/>
</dbReference>
<dbReference type="RefSeq" id="WP_196991278.1">
    <property type="nucleotide sequence ID" value="NZ_JADWYR010000002.1"/>
</dbReference>
<dbReference type="SUPFAM" id="SSF55874">
    <property type="entry name" value="ATPase domain of HSP90 chaperone/DNA topoisomerase II/histidine kinase"/>
    <property type="match status" value="1"/>
</dbReference>
<dbReference type="GO" id="GO:0005737">
    <property type="term" value="C:cytoplasm"/>
    <property type="evidence" value="ECO:0007669"/>
    <property type="project" value="UniProtKB-SubCell"/>
</dbReference>
<dbReference type="InterPro" id="IPR011712">
    <property type="entry name" value="Sig_transdc_His_kin_sub3_dim/P"/>
</dbReference>
<keyword evidence="21" id="KW-1185">Reference proteome</keyword>
<evidence type="ECO:0000256" key="2">
    <source>
        <dbReference type="ARBA" id="ARBA00001966"/>
    </source>
</evidence>
<keyword evidence="10" id="KW-0479">Metal-binding</keyword>
<dbReference type="GO" id="GO:0016020">
    <property type="term" value="C:membrane"/>
    <property type="evidence" value="ECO:0007669"/>
    <property type="project" value="InterPro"/>
</dbReference>
<dbReference type="InterPro" id="IPR036890">
    <property type="entry name" value="HATPase_C_sf"/>
</dbReference>
<accession>A0A931E8N1</accession>
<dbReference type="GO" id="GO:0046872">
    <property type="term" value="F:metal ion binding"/>
    <property type="evidence" value="ECO:0007669"/>
    <property type="project" value="UniProtKB-KW"/>
</dbReference>
<keyword evidence="11" id="KW-0547">Nucleotide-binding</keyword>
<dbReference type="CDD" id="cd16917">
    <property type="entry name" value="HATPase_UhpB-NarQ-NarX-like"/>
    <property type="match status" value="1"/>
</dbReference>
<keyword evidence="12 20" id="KW-0418">Kinase</keyword>
<keyword evidence="16" id="KW-0411">Iron-sulfur</keyword>
<keyword evidence="15" id="KW-0902">Two-component regulatory system</keyword>
<comment type="function">
    <text evidence="17">Member of the two-component regulatory system NreB/NreC involved in the control of dissimilatory nitrate/nitrite reduction in response to oxygen. NreB functions as a direct oxygen sensor histidine kinase which is autophosphorylated, in the absence of oxygen, probably at the conserved histidine residue, and transfers its phosphate group probably to a conserved aspartate residue of NreC. NreB/NreC activates the expression of the nitrate (narGHJI) and nitrite (nir) reductase operons, as well as the putative nitrate transporter gene narT.</text>
</comment>
<keyword evidence="6" id="KW-0004">4Fe-4S</keyword>
<evidence type="ECO:0000313" key="20">
    <source>
        <dbReference type="EMBL" id="MBG9377179.1"/>
    </source>
</evidence>
<evidence type="ECO:0000256" key="13">
    <source>
        <dbReference type="ARBA" id="ARBA00022840"/>
    </source>
</evidence>